<name>A0ABS9D4G8_9ALTE</name>
<dbReference type="EMBL" id="JAKGAS010000003">
    <property type="protein sequence ID" value="MCF2947833.1"/>
    <property type="molecule type" value="Genomic_DNA"/>
</dbReference>
<evidence type="ECO:0000256" key="1">
    <source>
        <dbReference type="SAM" id="SignalP"/>
    </source>
</evidence>
<reference evidence="2 3" key="1">
    <citation type="submission" date="2022-01" db="EMBL/GenBank/DDBJ databases">
        <title>Paraglaciecola sp. G1-23.</title>
        <authorList>
            <person name="Jin M.S."/>
            <person name="Han D.M."/>
            <person name="Kim H.M."/>
            <person name="Jeon C.O."/>
        </authorList>
    </citation>
    <scope>NUCLEOTIDE SEQUENCE [LARGE SCALE GENOMIC DNA]</scope>
    <source>
        <strain evidence="2 3">G1-23</strain>
    </source>
</reference>
<dbReference type="Proteomes" id="UP001521137">
    <property type="component" value="Unassembled WGS sequence"/>
</dbReference>
<comment type="caution">
    <text evidence="2">The sequence shown here is derived from an EMBL/GenBank/DDBJ whole genome shotgun (WGS) entry which is preliminary data.</text>
</comment>
<keyword evidence="3" id="KW-1185">Reference proteome</keyword>
<proteinExistence type="predicted"/>
<sequence>MKNLTKLSTLLLTLTTVFALSACDGEAENVGEEVDSAVTKAGNAIEDACEEVKEGVKAEDQDC</sequence>
<keyword evidence="1" id="KW-0732">Signal</keyword>
<feature type="chain" id="PRO_5045129982" description="YtxH domain-containing protein" evidence="1">
    <location>
        <begin position="23"/>
        <end position="63"/>
    </location>
</feature>
<accession>A0ABS9D4G8</accession>
<gene>
    <name evidence="2" type="ORF">L0668_06930</name>
</gene>
<evidence type="ECO:0008006" key="4">
    <source>
        <dbReference type="Google" id="ProtNLM"/>
    </source>
</evidence>
<feature type="signal peptide" evidence="1">
    <location>
        <begin position="1"/>
        <end position="22"/>
    </location>
</feature>
<dbReference type="RefSeq" id="WP_235311366.1">
    <property type="nucleotide sequence ID" value="NZ_JAKGAS010000003.1"/>
</dbReference>
<evidence type="ECO:0000313" key="3">
    <source>
        <dbReference type="Proteomes" id="UP001521137"/>
    </source>
</evidence>
<dbReference type="PROSITE" id="PS51257">
    <property type="entry name" value="PROKAR_LIPOPROTEIN"/>
    <property type="match status" value="1"/>
</dbReference>
<evidence type="ECO:0000313" key="2">
    <source>
        <dbReference type="EMBL" id="MCF2947833.1"/>
    </source>
</evidence>
<protein>
    <recommendedName>
        <fullName evidence="4">YtxH domain-containing protein</fullName>
    </recommendedName>
</protein>
<organism evidence="2 3">
    <name type="scientific">Paraglaciecola algarum</name>
    <dbReference type="NCBI Taxonomy" id="3050085"/>
    <lineage>
        <taxon>Bacteria</taxon>
        <taxon>Pseudomonadati</taxon>
        <taxon>Pseudomonadota</taxon>
        <taxon>Gammaproteobacteria</taxon>
        <taxon>Alteromonadales</taxon>
        <taxon>Alteromonadaceae</taxon>
        <taxon>Paraglaciecola</taxon>
    </lineage>
</organism>